<dbReference type="OrthoDB" id="3609at2759"/>
<evidence type="ECO:0000313" key="7">
    <source>
        <dbReference type="EMBL" id="EPE27446.1"/>
    </source>
</evidence>
<protein>
    <recommendedName>
        <fullName evidence="4">2-dehydropantoate 2-reductase</fullName>
        <ecNumber evidence="4">1.1.1.169</ecNumber>
    </recommendedName>
    <alternativeName>
        <fullName evidence="4">Ketopantoate reductase</fullName>
    </alternativeName>
</protein>
<comment type="function">
    <text evidence="4">Catalyzes the NADPH-dependent reduction of ketopantoate into pantoic acid.</text>
</comment>
<dbReference type="InterPro" id="IPR013752">
    <property type="entry name" value="KPA_reductase"/>
</dbReference>
<keyword evidence="3 4" id="KW-0560">Oxidoreductase</keyword>
<dbReference type="Proteomes" id="UP000016922">
    <property type="component" value="Unassembled WGS sequence"/>
</dbReference>
<dbReference type="NCBIfam" id="TIGR00745">
    <property type="entry name" value="apbA_panE"/>
    <property type="match status" value="1"/>
</dbReference>
<dbReference type="InterPro" id="IPR013332">
    <property type="entry name" value="KPR_N"/>
</dbReference>
<feature type="domain" description="Ketopantoate reductase N-terminal" evidence="5">
    <location>
        <begin position="4"/>
        <end position="156"/>
    </location>
</feature>
<dbReference type="Gene3D" id="1.10.1040.10">
    <property type="entry name" value="N-(1-d-carboxylethyl)-l-norvaline Dehydrogenase, domain 2"/>
    <property type="match status" value="1"/>
</dbReference>
<dbReference type="EMBL" id="KE145369">
    <property type="protein sequence ID" value="EPE27446.1"/>
    <property type="molecule type" value="Genomic_DNA"/>
</dbReference>
<dbReference type="InterPro" id="IPR036291">
    <property type="entry name" value="NAD(P)-bd_dom_sf"/>
</dbReference>
<proteinExistence type="inferred from homology"/>
<dbReference type="InterPro" id="IPR051402">
    <property type="entry name" value="KPR-Related"/>
</dbReference>
<evidence type="ECO:0000256" key="4">
    <source>
        <dbReference type="RuleBase" id="RU362068"/>
    </source>
</evidence>
<dbReference type="STRING" id="1116229.S3D5S2"/>
<evidence type="ECO:0000256" key="2">
    <source>
        <dbReference type="ARBA" id="ARBA00022857"/>
    </source>
</evidence>
<dbReference type="eggNOG" id="ENOG502S3CY">
    <property type="taxonomic scope" value="Eukaryota"/>
</dbReference>
<dbReference type="SUPFAM" id="SSF48179">
    <property type="entry name" value="6-phosphogluconate dehydrogenase C-terminal domain-like"/>
    <property type="match status" value="1"/>
</dbReference>
<organism evidence="7 8">
    <name type="scientific">Glarea lozoyensis (strain ATCC 20868 / MF5171)</name>
    <dbReference type="NCBI Taxonomy" id="1116229"/>
    <lineage>
        <taxon>Eukaryota</taxon>
        <taxon>Fungi</taxon>
        <taxon>Dikarya</taxon>
        <taxon>Ascomycota</taxon>
        <taxon>Pezizomycotina</taxon>
        <taxon>Leotiomycetes</taxon>
        <taxon>Helotiales</taxon>
        <taxon>Helotiaceae</taxon>
        <taxon>Glarea</taxon>
    </lineage>
</organism>
<dbReference type="PANTHER" id="PTHR21708:SF30">
    <property type="entry name" value="2-DEHYDROPANTOATE 2-REDUCTASE-RELATED"/>
    <property type="match status" value="1"/>
</dbReference>
<keyword evidence="2 4" id="KW-0521">NADP</keyword>
<dbReference type="Gene3D" id="3.40.50.720">
    <property type="entry name" value="NAD(P)-binding Rossmann-like Domain"/>
    <property type="match status" value="1"/>
</dbReference>
<dbReference type="AlphaFoldDB" id="S3D5S2"/>
<evidence type="ECO:0000256" key="3">
    <source>
        <dbReference type="ARBA" id="ARBA00023002"/>
    </source>
</evidence>
<accession>S3D5S2</accession>
<keyword evidence="8" id="KW-1185">Reference proteome</keyword>
<dbReference type="InterPro" id="IPR013328">
    <property type="entry name" value="6PGD_dom2"/>
</dbReference>
<dbReference type="SUPFAM" id="SSF51735">
    <property type="entry name" value="NAD(P)-binding Rossmann-fold domains"/>
    <property type="match status" value="1"/>
</dbReference>
<dbReference type="KEGG" id="glz:GLAREA_04237"/>
<evidence type="ECO:0000313" key="8">
    <source>
        <dbReference type="Proteomes" id="UP000016922"/>
    </source>
</evidence>
<evidence type="ECO:0000259" key="6">
    <source>
        <dbReference type="Pfam" id="PF08546"/>
    </source>
</evidence>
<evidence type="ECO:0000259" key="5">
    <source>
        <dbReference type="Pfam" id="PF02558"/>
    </source>
</evidence>
<dbReference type="InterPro" id="IPR003710">
    <property type="entry name" value="ApbA"/>
</dbReference>
<reference evidence="7 8" key="1">
    <citation type="journal article" date="2013" name="BMC Genomics">
        <title>Genomics-driven discovery of the pneumocandin biosynthetic gene cluster in the fungus Glarea lozoyensis.</title>
        <authorList>
            <person name="Chen L."/>
            <person name="Yue Q."/>
            <person name="Zhang X."/>
            <person name="Xiang M."/>
            <person name="Wang C."/>
            <person name="Li S."/>
            <person name="Che Y."/>
            <person name="Ortiz-Lopez F.J."/>
            <person name="Bills G.F."/>
            <person name="Liu X."/>
            <person name="An Z."/>
        </authorList>
    </citation>
    <scope>NUCLEOTIDE SEQUENCE [LARGE SCALE GENOMIC DNA]</scope>
    <source>
        <strain evidence="8">ATCC 20868 / MF5171</strain>
    </source>
</reference>
<comment type="similarity">
    <text evidence="1 4">Belongs to the ketopantoate reductase family.</text>
</comment>
<dbReference type="GO" id="GO:0015940">
    <property type="term" value="P:pantothenate biosynthetic process"/>
    <property type="evidence" value="ECO:0007669"/>
    <property type="project" value="InterPro"/>
</dbReference>
<feature type="domain" description="Ketopantoate reductase C-terminal" evidence="6">
    <location>
        <begin position="186"/>
        <end position="313"/>
    </location>
</feature>
<dbReference type="GeneID" id="19463292"/>
<dbReference type="OMA" id="LWNASWG"/>
<dbReference type="FunFam" id="1.10.1040.10:FF:000017">
    <property type="entry name" value="2-dehydropantoate 2-reductase"/>
    <property type="match status" value="1"/>
</dbReference>
<gene>
    <name evidence="7" type="ORF">GLAREA_04237</name>
</gene>
<evidence type="ECO:0000256" key="1">
    <source>
        <dbReference type="ARBA" id="ARBA00007870"/>
    </source>
</evidence>
<name>S3D5S2_GLAL2</name>
<dbReference type="RefSeq" id="XP_008084805.1">
    <property type="nucleotide sequence ID" value="XM_008086614.1"/>
</dbReference>
<dbReference type="GO" id="GO:0008677">
    <property type="term" value="F:2-dehydropantoate 2-reductase activity"/>
    <property type="evidence" value="ECO:0007669"/>
    <property type="project" value="UniProtKB-EC"/>
</dbReference>
<dbReference type="GO" id="GO:0005737">
    <property type="term" value="C:cytoplasm"/>
    <property type="evidence" value="ECO:0007669"/>
    <property type="project" value="TreeGrafter"/>
</dbReference>
<dbReference type="HOGENOM" id="CLU_031468_2_0_1"/>
<dbReference type="EC" id="1.1.1.169" evidence="4"/>
<dbReference type="InterPro" id="IPR008927">
    <property type="entry name" value="6-PGluconate_DH-like_C_sf"/>
</dbReference>
<dbReference type="Pfam" id="PF02558">
    <property type="entry name" value="ApbA"/>
    <property type="match status" value="1"/>
</dbReference>
<dbReference type="Pfam" id="PF08546">
    <property type="entry name" value="ApbA_C"/>
    <property type="match status" value="1"/>
</dbReference>
<sequence>MPKILLFGAGGVGSIYTYVLTQGGASVTAVCRSNYETVKKDGFTINSAIWGEGIQVKPEVVRTPEEARGTEWDYVISCSKAMPGSSPSTPDIIKPAISPRTAIVLCQNGIHIEDEFAKAFPNNAIISGAVYLPVTQTSPGFVTHGYIERLEIGTYPADAVKAHKDSVQTFADIFTAGKGTAHVFDDVQPRRWNKLITNASWNPLCALSRSKDIHLLNSTPSSKKMIYGIMLEVVKIAQACGYTDIIAKHADAQMERVVVQIPDRGIYPSMVGDALNLRPMEVEAIVGNTVRIAMEKGVEVPLLELTYTLIKALDESNRKRRDEKA</sequence>
<dbReference type="PANTHER" id="PTHR21708">
    <property type="entry name" value="PROBABLE 2-DEHYDROPANTOATE 2-REDUCTASE"/>
    <property type="match status" value="1"/>
</dbReference>
<comment type="catalytic activity">
    <reaction evidence="4">
        <text>(R)-pantoate + NADP(+) = 2-dehydropantoate + NADPH + H(+)</text>
        <dbReference type="Rhea" id="RHEA:16233"/>
        <dbReference type="ChEBI" id="CHEBI:11561"/>
        <dbReference type="ChEBI" id="CHEBI:15378"/>
        <dbReference type="ChEBI" id="CHEBI:15980"/>
        <dbReference type="ChEBI" id="CHEBI:57783"/>
        <dbReference type="ChEBI" id="CHEBI:58349"/>
        <dbReference type="EC" id="1.1.1.169"/>
    </reaction>
</comment>